<feature type="compositionally biased region" description="Basic and acidic residues" evidence="5">
    <location>
        <begin position="91"/>
        <end position="106"/>
    </location>
</feature>
<name>A0ABS5A9Q7_9PSEU</name>
<keyword evidence="3" id="KW-0378">Hydrolase</keyword>
<proteinExistence type="predicted"/>
<evidence type="ECO:0000256" key="3">
    <source>
        <dbReference type="ARBA" id="ARBA00022801"/>
    </source>
</evidence>
<protein>
    <recommendedName>
        <fullName evidence="2">N-acetylmuramoyl-L-alanine amidase</fullName>
        <ecNumber evidence="2">3.5.1.28</ecNumber>
    </recommendedName>
</protein>
<dbReference type="Gene3D" id="3.40.80.10">
    <property type="entry name" value="Peptidoglycan recognition protein-like"/>
    <property type="match status" value="1"/>
</dbReference>
<dbReference type="EMBL" id="JAGIOO010000001">
    <property type="protein sequence ID" value="MBP2472480.1"/>
    <property type="molecule type" value="Genomic_DNA"/>
</dbReference>
<keyword evidence="4" id="KW-0961">Cell wall biogenesis/degradation</keyword>
<dbReference type="SUPFAM" id="SSF55846">
    <property type="entry name" value="N-acetylmuramoyl-L-alanine amidase-like"/>
    <property type="match status" value="1"/>
</dbReference>
<evidence type="ECO:0000256" key="6">
    <source>
        <dbReference type="SAM" id="SignalP"/>
    </source>
</evidence>
<dbReference type="InterPro" id="IPR036505">
    <property type="entry name" value="Amidase/PGRP_sf"/>
</dbReference>
<gene>
    <name evidence="8" type="ORF">JOF53_001352</name>
</gene>
<dbReference type="Pfam" id="PF01510">
    <property type="entry name" value="Amidase_2"/>
    <property type="match status" value="1"/>
</dbReference>
<dbReference type="Gene3D" id="1.10.530.10">
    <property type="match status" value="1"/>
</dbReference>
<dbReference type="SMART" id="SM00644">
    <property type="entry name" value="Ami_2"/>
    <property type="match status" value="1"/>
</dbReference>
<evidence type="ECO:0000259" key="7">
    <source>
        <dbReference type="SMART" id="SM00644"/>
    </source>
</evidence>
<dbReference type="CDD" id="cd06583">
    <property type="entry name" value="PGRP"/>
    <property type="match status" value="1"/>
</dbReference>
<feature type="region of interest" description="Disordered" evidence="5">
    <location>
        <begin position="83"/>
        <end position="118"/>
    </location>
</feature>
<evidence type="ECO:0000256" key="4">
    <source>
        <dbReference type="ARBA" id="ARBA00023316"/>
    </source>
</evidence>
<dbReference type="PANTHER" id="PTHR30417">
    <property type="entry name" value="N-ACETYLMURAMOYL-L-ALANINE AMIDASE AMID"/>
    <property type="match status" value="1"/>
</dbReference>
<reference evidence="8 9" key="1">
    <citation type="submission" date="2021-03" db="EMBL/GenBank/DDBJ databases">
        <title>Sequencing the genomes of 1000 actinobacteria strains.</title>
        <authorList>
            <person name="Klenk H.-P."/>
        </authorList>
    </citation>
    <scope>NUCLEOTIDE SEQUENCE [LARGE SCALE GENOMIC DNA]</scope>
    <source>
        <strain evidence="8 9">DSM 44580</strain>
    </source>
</reference>
<sequence>MFVRRRHLACGAAVVVLGALLSPVSSAAAPAGRQDAFTAAAAEFGVPSGVLLGVSYLQSRWDANAGQPSRGAGYGPLHLTDARGLGVGSGSHHDEGPEDPRGDTSRPQELPEPAPGVAPASLQTLDLAARLTGLSPVALRTDPAANIRGGAAVLASYQRELGGGTAAGDWYGAVARYSGATDTATARRFADQVFELVRTGTQRRTDDGQEVRLAADPSVQPRQSQVDSLGLRRTSDAATECPPELGCEWIPAPYEHYDPTKPGSYGNHDQANRPTDLKIKYIIVHDTEGYYDTTVQLVRNVKRAASWQYTLRSSDGHVAQHIKAEDVAWQAGNWYVNSHSIGLEHEGFAAKGTWYTEAMYRSSARLVRYLAAKYGIPLDRGHILGHDNVPGTVPATVRGMHWDPGPYWDWSHYFNLLGAPLVPTAGPYSGLVTIKPDFAANRPLMYGCDSAKPADPCPARGTTSVFLHTEPRADAPLVKDPGLRPDGGNSTRHVSDHGARVDTGQTFAVAERRGDWTAIWYLGQKSWFLNPRAKPTALNTAGLVVTPRPGLASVPVYGRAYPEAAAYEGTGVPVQDVLPLQYSLNAGERYALADRNVPTDYYFAQNWEGPRTVVRGEDTYLQVFFGHRAFFVKAADVRIQASW</sequence>
<keyword evidence="6" id="KW-0732">Signal</keyword>
<comment type="catalytic activity">
    <reaction evidence="1">
        <text>Hydrolyzes the link between N-acetylmuramoyl residues and L-amino acid residues in certain cell-wall glycopeptides.</text>
        <dbReference type="EC" id="3.5.1.28"/>
    </reaction>
</comment>
<dbReference type="Proteomes" id="UP001519363">
    <property type="component" value="Unassembled WGS sequence"/>
</dbReference>
<dbReference type="InterPro" id="IPR002502">
    <property type="entry name" value="Amidase_domain"/>
</dbReference>
<comment type="caution">
    <text evidence="8">The sequence shown here is derived from an EMBL/GenBank/DDBJ whole genome shotgun (WGS) entry which is preliminary data.</text>
</comment>
<dbReference type="RefSeq" id="WP_086787188.1">
    <property type="nucleotide sequence ID" value="NZ_JAGIOO010000001.1"/>
</dbReference>
<evidence type="ECO:0000313" key="9">
    <source>
        <dbReference type="Proteomes" id="UP001519363"/>
    </source>
</evidence>
<feature type="region of interest" description="Disordered" evidence="5">
    <location>
        <begin position="216"/>
        <end position="237"/>
    </location>
</feature>
<feature type="signal peptide" evidence="6">
    <location>
        <begin position="1"/>
        <end position="27"/>
    </location>
</feature>
<evidence type="ECO:0000313" key="8">
    <source>
        <dbReference type="EMBL" id="MBP2472480.1"/>
    </source>
</evidence>
<accession>A0ABS5A9Q7</accession>
<dbReference type="SUPFAM" id="SSF53955">
    <property type="entry name" value="Lysozyme-like"/>
    <property type="match status" value="1"/>
</dbReference>
<dbReference type="InterPro" id="IPR051206">
    <property type="entry name" value="NAMLAA_amidase_2"/>
</dbReference>
<keyword evidence="9" id="KW-1185">Reference proteome</keyword>
<feature type="region of interest" description="Disordered" evidence="5">
    <location>
        <begin position="476"/>
        <end position="497"/>
    </location>
</feature>
<evidence type="ECO:0000256" key="5">
    <source>
        <dbReference type="SAM" id="MobiDB-lite"/>
    </source>
</evidence>
<dbReference type="InterPro" id="IPR023346">
    <property type="entry name" value="Lysozyme-like_dom_sf"/>
</dbReference>
<dbReference type="EC" id="3.5.1.28" evidence="2"/>
<dbReference type="PANTHER" id="PTHR30417:SF1">
    <property type="entry name" value="N-ACETYLMURAMOYL-L-ALANINE AMIDASE AMID"/>
    <property type="match status" value="1"/>
</dbReference>
<evidence type="ECO:0000256" key="1">
    <source>
        <dbReference type="ARBA" id="ARBA00001561"/>
    </source>
</evidence>
<organism evidence="8 9">
    <name type="scientific">Crossiella equi</name>
    <dbReference type="NCBI Taxonomy" id="130796"/>
    <lineage>
        <taxon>Bacteria</taxon>
        <taxon>Bacillati</taxon>
        <taxon>Actinomycetota</taxon>
        <taxon>Actinomycetes</taxon>
        <taxon>Pseudonocardiales</taxon>
        <taxon>Pseudonocardiaceae</taxon>
        <taxon>Crossiella</taxon>
    </lineage>
</organism>
<evidence type="ECO:0000256" key="2">
    <source>
        <dbReference type="ARBA" id="ARBA00011901"/>
    </source>
</evidence>
<feature type="chain" id="PRO_5046150948" description="N-acetylmuramoyl-L-alanine amidase" evidence="6">
    <location>
        <begin position="28"/>
        <end position="643"/>
    </location>
</feature>
<feature type="domain" description="N-acetylmuramoyl-L-alanine amidase" evidence="7">
    <location>
        <begin position="268"/>
        <end position="405"/>
    </location>
</feature>